<evidence type="ECO:0000313" key="6">
    <source>
        <dbReference type="Proteomes" id="UP000030403"/>
    </source>
</evidence>
<dbReference type="SUPFAM" id="SSF52540">
    <property type="entry name" value="P-loop containing nucleoside triphosphate hydrolases"/>
    <property type="match status" value="1"/>
</dbReference>
<dbReference type="Pfam" id="PF25873">
    <property type="entry name" value="WHD_MalT"/>
    <property type="match status" value="1"/>
</dbReference>
<gene>
    <name evidence="5" type="ORF">N783_09265</name>
</gene>
<dbReference type="eggNOG" id="COG3629">
    <property type="taxonomic scope" value="Bacteria"/>
</dbReference>
<dbReference type="InterPro" id="IPR027417">
    <property type="entry name" value="P-loop_NTPase"/>
</dbReference>
<dbReference type="Gene3D" id="3.40.50.300">
    <property type="entry name" value="P-loop containing nucleotide triphosphate hydrolases"/>
    <property type="match status" value="1"/>
</dbReference>
<dbReference type="InterPro" id="IPR016032">
    <property type="entry name" value="Sig_transdc_resp-reg_C-effctor"/>
</dbReference>
<dbReference type="InterPro" id="IPR005158">
    <property type="entry name" value="BTAD"/>
</dbReference>
<accession>A0A0A5G412</accession>
<keyword evidence="3" id="KW-0804">Transcription</keyword>
<dbReference type="EMBL" id="AVPF01000022">
    <property type="protein sequence ID" value="KGX87861.1"/>
    <property type="molecule type" value="Genomic_DNA"/>
</dbReference>
<keyword evidence="1" id="KW-0677">Repeat</keyword>
<dbReference type="Gene3D" id="1.10.10.10">
    <property type="entry name" value="Winged helix-like DNA-binding domain superfamily/Winged helix DNA-binding domain"/>
    <property type="match status" value="1"/>
</dbReference>
<dbReference type="GO" id="GO:0006355">
    <property type="term" value="P:regulation of DNA-templated transcription"/>
    <property type="evidence" value="ECO:0007669"/>
    <property type="project" value="InterPro"/>
</dbReference>
<dbReference type="SMART" id="SM00028">
    <property type="entry name" value="TPR"/>
    <property type="match status" value="7"/>
</dbReference>
<dbReference type="PANTHER" id="PTHR35807:SF2">
    <property type="entry name" value="TRANSCRIPTIONAL ACTIVATOR DOMAIN"/>
    <property type="match status" value="1"/>
</dbReference>
<dbReference type="InterPro" id="IPR056884">
    <property type="entry name" value="NPHP3-like_N"/>
</dbReference>
<evidence type="ECO:0000259" key="4">
    <source>
        <dbReference type="SMART" id="SM01043"/>
    </source>
</evidence>
<name>A0A0A5G412_9BACI</name>
<reference evidence="5 6" key="1">
    <citation type="submission" date="2013-08" db="EMBL/GenBank/DDBJ databases">
        <authorList>
            <person name="Huang J."/>
            <person name="Wang G."/>
        </authorList>
    </citation>
    <scope>NUCLEOTIDE SEQUENCE [LARGE SCALE GENOMIC DNA]</scope>
    <source>
        <strain evidence="5 6">BH030004</strain>
    </source>
</reference>
<dbReference type="InterPro" id="IPR036388">
    <property type="entry name" value="WH-like_DNA-bd_sf"/>
</dbReference>
<keyword evidence="2" id="KW-0805">Transcription regulation</keyword>
<dbReference type="AlphaFoldDB" id="A0A0A5G412"/>
<organism evidence="5 6">
    <name type="scientific">Pontibacillus marinus BH030004 = DSM 16465</name>
    <dbReference type="NCBI Taxonomy" id="1385511"/>
    <lineage>
        <taxon>Bacteria</taxon>
        <taxon>Bacillati</taxon>
        <taxon>Bacillota</taxon>
        <taxon>Bacilli</taxon>
        <taxon>Bacillales</taxon>
        <taxon>Bacillaceae</taxon>
        <taxon>Pontibacillus</taxon>
    </lineage>
</organism>
<dbReference type="InterPro" id="IPR019734">
    <property type="entry name" value="TPR_rpt"/>
</dbReference>
<feature type="domain" description="Bacterial transcriptional activator" evidence="4">
    <location>
        <begin position="927"/>
        <end position="1069"/>
    </location>
</feature>
<protein>
    <submittedName>
        <fullName evidence="5">Transcriptional regulator</fullName>
    </submittedName>
</protein>
<dbReference type="InterPro" id="IPR011990">
    <property type="entry name" value="TPR-like_helical_dom_sf"/>
</dbReference>
<dbReference type="GO" id="GO:0003677">
    <property type="term" value="F:DNA binding"/>
    <property type="evidence" value="ECO:0007669"/>
    <property type="project" value="InterPro"/>
</dbReference>
<dbReference type="InterPro" id="IPR059106">
    <property type="entry name" value="WHD_MalT"/>
</dbReference>
<dbReference type="PANTHER" id="PTHR35807">
    <property type="entry name" value="TRANSCRIPTIONAL REGULATOR REDD-RELATED"/>
    <property type="match status" value="1"/>
</dbReference>
<evidence type="ECO:0000256" key="3">
    <source>
        <dbReference type="ARBA" id="ARBA00023163"/>
    </source>
</evidence>
<evidence type="ECO:0000256" key="2">
    <source>
        <dbReference type="ARBA" id="ARBA00023015"/>
    </source>
</evidence>
<dbReference type="SUPFAM" id="SSF46894">
    <property type="entry name" value="C-terminal effector domain of the bipartite response regulators"/>
    <property type="match status" value="1"/>
</dbReference>
<dbReference type="Pfam" id="PF24883">
    <property type="entry name" value="NPHP3_N"/>
    <property type="match status" value="1"/>
</dbReference>
<sequence length="1078" mass="125593">MPVIQTQLRPPVVKDRFVRRAKLHKKLSSMTHYPLVLLHSGAGYGKSTALTLFIQDSGLQACWYSISSNDDDLGPFLTKLIHAIRIQHADFGEAILQELETIQQYVQDQEIWSLVSMMVNEIEQLENELYVVLDDFHHIEHSLPIEQWMIHFMEHIPENCHVVISSRNRPHWNVLTSLKVKGNLLEISQEDVTFSQEEMEHLLIDLYEFDLSDSALEKLHQLTEGWAIAFEMVIQQLQAGIDVESVVQNRTNTLQDLFDYLALEVLSKQSLMVQQFLMQTSILEVLSPKLCDYVLGMTGSGSMLEQLADQQLFLQRVSEDHYRYHALFKAFLENRMKKEQPKEYQQLHQKAARYHEQNGDMETALSHLANMGDHGRLSQLLQEFGQEMLKNGKLQSLYDRLIAIPSQEKRHFPILWYYQGEILRYWSSYKEAESCYDRAESIAHDRDDAYLVSLSLEGKAQIYLDTIQPDQAERILQKAIDIREKTNATKEEMARLYHRLAENLLNAGNAVKAEAWFERAKELKLPLLDGNLEARLYLRTGRLEQAEKVLLERKKAQPFDESQHLPQSFRETDILLSIISSFMGKSDESKKYAEQGIHQGIQVQSPFVEACGWMRIGHAVQLINRYEPHLAEKCYQTSLEMMEKMNVSRGKAEPYMGLSVLYGVQGEYEKAMAAGEKGLHETEQVKDLWLSSLIQLCMGITALYCKKYEEANSVFMTVEQQMGHCGDEYGIMLTSFWKAYAARETEEEEVFEREMRAFLQRIQTGGYEFFLKERTTFGPMDVQNIIPLLFKAQKLKIHEPFVSKMIHELGYDEMKNHPGYTLRIQTLGQLKVWLGNQLVEEKDWQRGKAKELFEFFVTKRHQQVSKEEIYQALWPDQDESGANRSFKVALNALLKTLEPGRKARAESFFIKKDGQTYGLNPQAGYELDIASFEEWIEAGLEEKDANRSKDLLERGLKRYEGNYLEDRRLADWCLNERERVQVLFLRGAEKLAQVSVRLQDFDTCIQWCEAILRIDRSWEEAYRLMMYSYYQKNNRPQAIKWYQKCYRVLEDELGVEPMKPTKEMFEIIKSDKGVEVFA</sequence>
<dbReference type="InterPro" id="IPR051677">
    <property type="entry name" value="AfsR-DnrI-RedD_regulator"/>
</dbReference>
<evidence type="ECO:0000256" key="1">
    <source>
        <dbReference type="ARBA" id="ARBA00022737"/>
    </source>
</evidence>
<dbReference type="SMART" id="SM01043">
    <property type="entry name" value="BTAD"/>
    <property type="match status" value="1"/>
</dbReference>
<dbReference type="Proteomes" id="UP000030403">
    <property type="component" value="Unassembled WGS sequence"/>
</dbReference>
<dbReference type="SUPFAM" id="SSF48452">
    <property type="entry name" value="TPR-like"/>
    <property type="match status" value="3"/>
</dbReference>
<keyword evidence="6" id="KW-1185">Reference proteome</keyword>
<dbReference type="Pfam" id="PF03704">
    <property type="entry name" value="BTAD"/>
    <property type="match status" value="1"/>
</dbReference>
<comment type="caution">
    <text evidence="5">The sequence shown here is derived from an EMBL/GenBank/DDBJ whole genome shotgun (WGS) entry which is preliminary data.</text>
</comment>
<proteinExistence type="predicted"/>
<dbReference type="STRING" id="1385511.GCA_000425225_03049"/>
<dbReference type="Gene3D" id="1.25.40.10">
    <property type="entry name" value="Tetratricopeptide repeat domain"/>
    <property type="match status" value="3"/>
</dbReference>
<evidence type="ECO:0000313" key="5">
    <source>
        <dbReference type="EMBL" id="KGX87861.1"/>
    </source>
</evidence>
<dbReference type="eggNOG" id="COG2909">
    <property type="taxonomic scope" value="Bacteria"/>
</dbReference>